<reference evidence="4" key="1">
    <citation type="submission" date="2021-01" db="EMBL/GenBank/DDBJ databases">
        <authorList>
            <person name="Corre E."/>
            <person name="Pelletier E."/>
            <person name="Niang G."/>
            <person name="Scheremetjew M."/>
            <person name="Finn R."/>
            <person name="Kale V."/>
            <person name="Holt S."/>
            <person name="Cochrane G."/>
            <person name="Meng A."/>
            <person name="Brown T."/>
            <person name="Cohen L."/>
        </authorList>
    </citation>
    <scope>NUCLEOTIDE SEQUENCE</scope>
    <source>
        <strain evidence="4">Pop2</strain>
    </source>
</reference>
<dbReference type="Pfam" id="PF04091">
    <property type="entry name" value="Sec15_C"/>
    <property type="match status" value="1"/>
</dbReference>
<dbReference type="InterPro" id="IPR046361">
    <property type="entry name" value="EXOC6/Sec15_C"/>
</dbReference>
<feature type="region of interest" description="Disordered" evidence="2">
    <location>
        <begin position="690"/>
        <end position="715"/>
    </location>
</feature>
<gene>
    <name evidence="4" type="ORF">DBRI1063_LOCUS24301</name>
</gene>
<keyword evidence="1" id="KW-0175">Coiled coil</keyword>
<dbReference type="InterPro" id="IPR042044">
    <property type="entry name" value="EXOC6PINT-1/Sec15/Tip20_C_dom2"/>
</dbReference>
<protein>
    <recommendedName>
        <fullName evidence="3">Exocyst complex subunit EXOC6/Sec15 C-terminal domain-containing protein</fullName>
    </recommendedName>
</protein>
<name>A0A6U3SVZ8_9STRA</name>
<dbReference type="AlphaFoldDB" id="A0A6U3SVZ8"/>
<evidence type="ECO:0000256" key="1">
    <source>
        <dbReference type="ARBA" id="ARBA00023054"/>
    </source>
</evidence>
<dbReference type="GO" id="GO:0006893">
    <property type="term" value="P:Golgi to plasma membrane transport"/>
    <property type="evidence" value="ECO:0007669"/>
    <property type="project" value="TreeGrafter"/>
</dbReference>
<dbReference type="PANTHER" id="PTHR12702:SF0">
    <property type="entry name" value="EXOCYST COMPLEX COMPONENT 6"/>
    <property type="match status" value="1"/>
</dbReference>
<dbReference type="GO" id="GO:0000145">
    <property type="term" value="C:exocyst"/>
    <property type="evidence" value="ECO:0007669"/>
    <property type="project" value="TreeGrafter"/>
</dbReference>
<dbReference type="Gene3D" id="1.20.58.670">
    <property type="entry name" value="Dsl1p vesicle tethering complex, Tip20p subunit, domain D"/>
    <property type="match status" value="1"/>
</dbReference>
<feature type="domain" description="Exocyst complex subunit EXOC6/Sec15 C-terminal" evidence="3">
    <location>
        <begin position="963"/>
        <end position="1111"/>
    </location>
</feature>
<feature type="compositionally biased region" description="Low complexity" evidence="2">
    <location>
        <begin position="480"/>
        <end position="513"/>
    </location>
</feature>
<dbReference type="InterPro" id="IPR007225">
    <property type="entry name" value="EXOC6/Sec15"/>
</dbReference>
<evidence type="ECO:0000256" key="2">
    <source>
        <dbReference type="SAM" id="MobiDB-lite"/>
    </source>
</evidence>
<sequence length="1255" mass="135929">MTDVAFTPTNGGNFDPIDENDYHNTNGVHHHQQENNIISPPQVFASDHALALHENRTQRRRDETIIRLLNDVTRPTQHLPGLPPPEDPLSATGELLILSPHQSLSANAQHNDLVLASTVAAAVERGLDRELHHELVKQAKESAGVISKICQDHSDEFLGSVGRVVALGGPCLEIRSTIEKANKELQTETGGSMLQAATRLEYHRNCDARARTMHGMVTACRRVAVLLERARRQAALCRPRGALDAVEEARTCLTAPVSSLLFIPGGMNNLVNVAAYNAILTKEGSGAKAGGADGPDGTNSGGEKKEGDAAAAPPTPNVLSLAETPFGSRAMQMLPKIENEVLMGARRGLNRWFLDIRSGGDGAKAGRACLRKCANSMAIGPGRLGLGGKVQSYYWRAKNADNLISRVEQGRVARAARAAYWFERDCRQEAERLEGKCGMGMERRAEAFASAFGWYRCWDENATIDVETGDDSNQGSGSRHGFNNRSGHGSNRSGHGRKGSSSSLSFRAGASAGQISTKRDLSIGRNSGRGGSKGPKSYSQWATLLTPPTLFEDAPTRNDDETKLYSIPESVHPVRRAESAFALLGRVDEFRQYYEQNRFGDMKISAGSDDNGDMGDNNETRSSLSSLTGDDVSVGTDRIFFAKSLPHLCASVVGFSCVEAALEMGNFADDDDIEGGLTSAAAKSDSATGAAATSSATGGGKQTSQTASSSSANTFRESSAKYERALITELGNILRKRAIGATLAELARASCLMSAFRSALKIVHPSSVTRRSDKELLAMDVDIIMTGMKLSQEETLKATARIVGDDRKEKPVRTTRTSSNRHRGGRLDVDGGLNVPPEEVVNFPFGLSESKQRPTAEAIGVAIDSLDSLGPNRRGGLGGSYMQDLAASEVEYYTFSESVPQVVRAIHARAIAFAAFALSQEELGILFAFKKGGIAGKVLDCVEECVAVAAVGMMDGYEHFDELTVEQAVQITANIAALQTSLPRLFGTIMRGLCHTGMIRADQIEDTFQYADKTLKGADKSCDARVGSMYSLVYEICRNKLDTLINFSLENFQWVSKSARDMPNAYCESLIEYMRATFRCLGPMDEGSRAGLHFSCCGHVAERLVKLLTDKPDPKSERPDGIIDNDLSKGGISPINKIDAFGLKNLALDVKEFESFADSTGVPQLGECFNELKCLAIALLDRDLPALLQPENENARRRRYPFLSLDKVGNVLEKYVGSGLSDKLLGSSRKNDEFLMLERKEVSQLVRVIKMQLNK</sequence>
<feature type="region of interest" description="Disordered" evidence="2">
    <location>
        <begin position="285"/>
        <end position="316"/>
    </location>
</feature>
<feature type="compositionally biased region" description="Low complexity" evidence="2">
    <location>
        <begin position="690"/>
        <end position="712"/>
    </location>
</feature>
<feature type="region of interest" description="Disordered" evidence="2">
    <location>
        <begin position="806"/>
        <end position="831"/>
    </location>
</feature>
<organism evidence="4">
    <name type="scientific">Ditylum brightwellii</name>
    <dbReference type="NCBI Taxonomy" id="49249"/>
    <lineage>
        <taxon>Eukaryota</taxon>
        <taxon>Sar</taxon>
        <taxon>Stramenopiles</taxon>
        <taxon>Ochrophyta</taxon>
        <taxon>Bacillariophyta</taxon>
        <taxon>Mediophyceae</taxon>
        <taxon>Lithodesmiophycidae</taxon>
        <taxon>Lithodesmiales</taxon>
        <taxon>Lithodesmiaceae</taxon>
        <taxon>Ditylum</taxon>
    </lineage>
</organism>
<dbReference type="GO" id="GO:0006886">
    <property type="term" value="P:intracellular protein transport"/>
    <property type="evidence" value="ECO:0007669"/>
    <property type="project" value="InterPro"/>
</dbReference>
<dbReference type="PANTHER" id="PTHR12702">
    <property type="entry name" value="SEC15"/>
    <property type="match status" value="1"/>
</dbReference>
<feature type="region of interest" description="Disordered" evidence="2">
    <location>
        <begin position="468"/>
        <end position="539"/>
    </location>
</feature>
<accession>A0A6U3SVZ8</accession>
<dbReference type="GO" id="GO:0090522">
    <property type="term" value="P:vesicle tethering involved in exocytosis"/>
    <property type="evidence" value="ECO:0007669"/>
    <property type="project" value="InterPro"/>
</dbReference>
<evidence type="ECO:0000259" key="3">
    <source>
        <dbReference type="Pfam" id="PF04091"/>
    </source>
</evidence>
<feature type="region of interest" description="Disordered" evidence="2">
    <location>
        <begin position="1"/>
        <end position="30"/>
    </location>
</feature>
<dbReference type="GO" id="GO:0016020">
    <property type="term" value="C:membrane"/>
    <property type="evidence" value="ECO:0007669"/>
    <property type="project" value="TreeGrafter"/>
</dbReference>
<proteinExistence type="predicted"/>
<feature type="region of interest" description="Disordered" evidence="2">
    <location>
        <begin position="605"/>
        <end position="628"/>
    </location>
</feature>
<evidence type="ECO:0000313" key="4">
    <source>
        <dbReference type="EMBL" id="CAD9356037.1"/>
    </source>
</evidence>
<dbReference type="EMBL" id="HBGN01037957">
    <property type="protein sequence ID" value="CAD9356037.1"/>
    <property type="molecule type" value="Transcribed_RNA"/>
</dbReference>